<feature type="compositionally biased region" description="Pro residues" evidence="1">
    <location>
        <begin position="178"/>
        <end position="191"/>
    </location>
</feature>
<evidence type="ECO:0000313" key="4">
    <source>
        <dbReference type="Proteomes" id="UP000549913"/>
    </source>
</evidence>
<keyword evidence="2" id="KW-1133">Transmembrane helix</keyword>
<evidence type="ECO:0000313" key="3">
    <source>
        <dbReference type="EMBL" id="NYD71080.1"/>
    </source>
</evidence>
<feature type="transmembrane region" description="Helical" evidence="2">
    <location>
        <begin position="68"/>
        <end position="98"/>
    </location>
</feature>
<sequence>MTSSEARRPGIALRGSRAPAAFFALLAIAGGIVEGAFFGSFFALIAFLPPQLFDPSSAGGTGSAGLTSTALLIGAAVGAVSGGFLAVPAALGLLLAWALRLAAPWAVGLASAGLVLGLWAYLFVLFPPDPQLIALAAAALLHAVAGLVVIDGLGRRWPDAQRPGPRRQDRKRPEPPHPRPPQAGPPHPGPRWPDAQGQGSIR</sequence>
<dbReference type="EMBL" id="JACCBM010000001">
    <property type="protein sequence ID" value="NYD71080.1"/>
    <property type="molecule type" value="Genomic_DNA"/>
</dbReference>
<accession>A0A852SQT4</accession>
<comment type="caution">
    <text evidence="3">The sequence shown here is derived from an EMBL/GenBank/DDBJ whole genome shotgun (WGS) entry which is preliminary data.</text>
</comment>
<keyword evidence="2" id="KW-0812">Transmembrane</keyword>
<gene>
    <name evidence="3" type="ORF">BJ984_002238</name>
</gene>
<evidence type="ECO:0000256" key="2">
    <source>
        <dbReference type="SAM" id="Phobius"/>
    </source>
</evidence>
<keyword evidence="4" id="KW-1185">Reference proteome</keyword>
<protein>
    <submittedName>
        <fullName evidence="3">Uncharacterized protein</fullName>
    </submittedName>
</protein>
<dbReference type="RefSeq" id="WP_179548106.1">
    <property type="nucleotide sequence ID" value="NZ_BSEW01000002.1"/>
</dbReference>
<dbReference type="AlphaFoldDB" id="A0A852SQT4"/>
<evidence type="ECO:0000256" key="1">
    <source>
        <dbReference type="SAM" id="MobiDB-lite"/>
    </source>
</evidence>
<feature type="transmembrane region" description="Helical" evidence="2">
    <location>
        <begin position="105"/>
        <end position="126"/>
    </location>
</feature>
<keyword evidence="2" id="KW-0472">Membrane</keyword>
<feature type="transmembrane region" description="Helical" evidence="2">
    <location>
        <begin position="21"/>
        <end position="48"/>
    </location>
</feature>
<reference evidence="3 4" key="1">
    <citation type="submission" date="2020-07" db="EMBL/GenBank/DDBJ databases">
        <title>Sequencing the genomes of 1000 actinobacteria strains.</title>
        <authorList>
            <person name="Klenk H.-P."/>
        </authorList>
    </citation>
    <scope>NUCLEOTIDE SEQUENCE [LARGE SCALE GENOMIC DNA]</scope>
    <source>
        <strain evidence="3 4">DSM 26474</strain>
    </source>
</reference>
<dbReference type="Proteomes" id="UP000549913">
    <property type="component" value="Unassembled WGS sequence"/>
</dbReference>
<name>A0A852SQT4_9MICO</name>
<feature type="transmembrane region" description="Helical" evidence="2">
    <location>
        <begin position="132"/>
        <end position="153"/>
    </location>
</feature>
<proteinExistence type="predicted"/>
<feature type="region of interest" description="Disordered" evidence="1">
    <location>
        <begin position="158"/>
        <end position="202"/>
    </location>
</feature>
<organism evidence="3 4">
    <name type="scientific">Herbiconiux flava</name>
    <dbReference type="NCBI Taxonomy" id="881268"/>
    <lineage>
        <taxon>Bacteria</taxon>
        <taxon>Bacillati</taxon>
        <taxon>Actinomycetota</taxon>
        <taxon>Actinomycetes</taxon>
        <taxon>Micrococcales</taxon>
        <taxon>Microbacteriaceae</taxon>
        <taxon>Herbiconiux</taxon>
    </lineage>
</organism>